<reference evidence="4" key="1">
    <citation type="submission" date="2017-02" db="UniProtKB">
        <authorList>
            <consortium name="WormBaseParasite"/>
        </authorList>
    </citation>
    <scope>IDENTIFICATION</scope>
</reference>
<dbReference type="AlphaFoldDB" id="A0A0R3T3F9"/>
<keyword evidence="1" id="KW-0732">Signal</keyword>
<gene>
    <name evidence="2" type="ORF">HNAJ_LOCUS1538</name>
</gene>
<accession>A0A0R3T3F9</accession>
<evidence type="ECO:0000313" key="3">
    <source>
        <dbReference type="Proteomes" id="UP000278807"/>
    </source>
</evidence>
<dbReference type="WBParaSite" id="HNAJ_0000153901-mRNA-1">
    <property type="protein sequence ID" value="HNAJ_0000153901-mRNA-1"/>
    <property type="gene ID" value="HNAJ_0000153901"/>
</dbReference>
<evidence type="ECO:0000313" key="2">
    <source>
        <dbReference type="EMBL" id="VDN97397.1"/>
    </source>
</evidence>
<sequence length="55" mass="6160">MCFYRRLVLVFFFAEVANDALEFTLGIAPSGLEFCFDRRGFLNVSTSLLASVVCC</sequence>
<evidence type="ECO:0000256" key="1">
    <source>
        <dbReference type="SAM" id="SignalP"/>
    </source>
</evidence>
<keyword evidence="3" id="KW-1185">Reference proteome</keyword>
<organism evidence="4">
    <name type="scientific">Rodentolepis nana</name>
    <name type="common">Dwarf tapeworm</name>
    <name type="synonym">Hymenolepis nana</name>
    <dbReference type="NCBI Taxonomy" id="102285"/>
    <lineage>
        <taxon>Eukaryota</taxon>
        <taxon>Metazoa</taxon>
        <taxon>Spiralia</taxon>
        <taxon>Lophotrochozoa</taxon>
        <taxon>Platyhelminthes</taxon>
        <taxon>Cestoda</taxon>
        <taxon>Eucestoda</taxon>
        <taxon>Cyclophyllidea</taxon>
        <taxon>Hymenolepididae</taxon>
        <taxon>Rodentolepis</taxon>
    </lineage>
</organism>
<protein>
    <submittedName>
        <fullName evidence="4">Secreted protein</fullName>
    </submittedName>
</protein>
<feature type="chain" id="PRO_5043131624" evidence="1">
    <location>
        <begin position="19"/>
        <end position="55"/>
    </location>
</feature>
<dbReference type="Proteomes" id="UP000278807">
    <property type="component" value="Unassembled WGS sequence"/>
</dbReference>
<evidence type="ECO:0000313" key="4">
    <source>
        <dbReference type="WBParaSite" id="HNAJ_0000153901-mRNA-1"/>
    </source>
</evidence>
<name>A0A0R3T3F9_RODNA</name>
<proteinExistence type="predicted"/>
<feature type="signal peptide" evidence="1">
    <location>
        <begin position="1"/>
        <end position="18"/>
    </location>
</feature>
<dbReference type="EMBL" id="UZAE01000610">
    <property type="protein sequence ID" value="VDN97397.1"/>
    <property type="molecule type" value="Genomic_DNA"/>
</dbReference>
<reference evidence="2 3" key="2">
    <citation type="submission" date="2018-11" db="EMBL/GenBank/DDBJ databases">
        <authorList>
            <consortium name="Pathogen Informatics"/>
        </authorList>
    </citation>
    <scope>NUCLEOTIDE SEQUENCE [LARGE SCALE GENOMIC DNA]</scope>
</reference>